<dbReference type="OrthoDB" id="3251205at2759"/>
<dbReference type="InterPro" id="IPR040521">
    <property type="entry name" value="KDZ"/>
</dbReference>
<comment type="caution">
    <text evidence="1">The sequence shown here is derived from an EMBL/GenBank/DDBJ whole genome shotgun (WGS) entry which is preliminary data.</text>
</comment>
<reference evidence="1" key="1">
    <citation type="journal article" date="2020" name="New Phytol.">
        <title>Comparative genomics reveals dynamic genome evolution in host specialist ectomycorrhizal fungi.</title>
        <authorList>
            <person name="Lofgren L.A."/>
            <person name="Nguyen N.H."/>
            <person name="Vilgalys R."/>
            <person name="Ruytinx J."/>
            <person name="Liao H.L."/>
            <person name="Branco S."/>
            <person name="Kuo A."/>
            <person name="LaButti K."/>
            <person name="Lipzen A."/>
            <person name="Andreopoulos W."/>
            <person name="Pangilinan J."/>
            <person name="Riley R."/>
            <person name="Hundley H."/>
            <person name="Na H."/>
            <person name="Barry K."/>
            <person name="Grigoriev I.V."/>
            <person name="Stajich J.E."/>
            <person name="Kennedy P.G."/>
        </authorList>
    </citation>
    <scope>NUCLEOTIDE SEQUENCE</scope>
    <source>
        <strain evidence="1">DOB743</strain>
    </source>
</reference>
<dbReference type="Pfam" id="PF18758">
    <property type="entry name" value="KDZ"/>
    <property type="match status" value="1"/>
</dbReference>
<dbReference type="EMBL" id="JABBWD010000010">
    <property type="protein sequence ID" value="KAG1779852.1"/>
    <property type="molecule type" value="Genomic_DNA"/>
</dbReference>
<accession>A0A9P7D5L6</accession>
<protein>
    <submittedName>
        <fullName evidence="1">Uncharacterized protein</fullName>
    </submittedName>
</protein>
<gene>
    <name evidence="1" type="ORF">EV702DRAFT_936546</name>
</gene>
<name>A0A9P7D5L6_9AGAM</name>
<proteinExistence type="predicted"/>
<dbReference type="AlphaFoldDB" id="A0A9P7D5L6"/>
<evidence type="ECO:0000313" key="1">
    <source>
        <dbReference type="EMBL" id="KAG1779852.1"/>
    </source>
</evidence>
<organism evidence="1 2">
    <name type="scientific">Suillus placidus</name>
    <dbReference type="NCBI Taxonomy" id="48579"/>
    <lineage>
        <taxon>Eukaryota</taxon>
        <taxon>Fungi</taxon>
        <taxon>Dikarya</taxon>
        <taxon>Basidiomycota</taxon>
        <taxon>Agaricomycotina</taxon>
        <taxon>Agaricomycetes</taxon>
        <taxon>Agaricomycetidae</taxon>
        <taxon>Boletales</taxon>
        <taxon>Suillineae</taxon>
        <taxon>Suillaceae</taxon>
        <taxon>Suillus</taxon>
    </lineage>
</organism>
<sequence>KKMFSVFDESGIFIAACRHQFVPLPCDMVWSGELTKYPLVLISQLLSVFGANGGCAYDIGCSFSKTLSNSSLA</sequence>
<feature type="non-terminal residue" evidence="1">
    <location>
        <position position="1"/>
    </location>
</feature>
<feature type="non-terminal residue" evidence="1">
    <location>
        <position position="73"/>
    </location>
</feature>
<keyword evidence="2" id="KW-1185">Reference proteome</keyword>
<dbReference type="Proteomes" id="UP000714275">
    <property type="component" value="Unassembled WGS sequence"/>
</dbReference>
<evidence type="ECO:0000313" key="2">
    <source>
        <dbReference type="Proteomes" id="UP000714275"/>
    </source>
</evidence>